<protein>
    <submittedName>
        <fullName evidence="1">Uncharacterized protein</fullName>
    </submittedName>
</protein>
<gene>
    <name evidence="1" type="ORF">ENJ10_00940</name>
</gene>
<organism evidence="1">
    <name type="scientific">Caldithrix abyssi</name>
    <dbReference type="NCBI Taxonomy" id="187145"/>
    <lineage>
        <taxon>Bacteria</taxon>
        <taxon>Pseudomonadati</taxon>
        <taxon>Calditrichota</taxon>
        <taxon>Calditrichia</taxon>
        <taxon>Calditrichales</taxon>
        <taxon>Calditrichaceae</taxon>
        <taxon>Caldithrix</taxon>
    </lineage>
</organism>
<evidence type="ECO:0000313" key="1">
    <source>
        <dbReference type="EMBL" id="HED09229.1"/>
    </source>
</evidence>
<comment type="caution">
    <text evidence="1">The sequence shown here is derived from an EMBL/GenBank/DDBJ whole genome shotgun (WGS) entry which is preliminary data.</text>
</comment>
<accession>A0A7V1LJQ8</accession>
<proteinExistence type="predicted"/>
<name>A0A7V1LJQ8_CALAY</name>
<reference evidence="1" key="1">
    <citation type="journal article" date="2020" name="mSystems">
        <title>Genome- and Community-Level Interaction Insights into Carbon Utilization and Element Cycling Functions of Hydrothermarchaeota in Hydrothermal Sediment.</title>
        <authorList>
            <person name="Zhou Z."/>
            <person name="Liu Y."/>
            <person name="Xu W."/>
            <person name="Pan J."/>
            <person name="Luo Z.H."/>
            <person name="Li M."/>
        </authorList>
    </citation>
    <scope>NUCLEOTIDE SEQUENCE [LARGE SCALE GENOMIC DNA]</scope>
    <source>
        <strain evidence="1">HyVt-456</strain>
    </source>
</reference>
<dbReference type="AlphaFoldDB" id="A0A7V1LJQ8"/>
<dbReference type="Proteomes" id="UP000886005">
    <property type="component" value="Unassembled WGS sequence"/>
</dbReference>
<sequence>MRSKLFNKAGMFLLVMSVSLFAGVPMFLHNSLQPVVTGEKAHIEFNLLSFDQDVYEARLFYRMKGEMDYQSIPMRQEGYSLTTDINTKRLQPGRVEYYLAMQSYSGEVYFYPAEDPQRNPLNFEVIAGESGAYNQAGAEILILSPEPADVVPQDELLIAVSIPDENLDIDHSRTRFLIDGVNVSQLLDRDGDLYMLVPKRMRTGNHNVEFKIFDSSGNLLGKKEWSFRVSSGMATEAAFTSRTNIYFDNRFQDIAQVQDNYIRAGLNFDGSYKDLDMGLRLQYNSTPGYSAQNATRYSGLLAYNFSPRTRLYIKGGDFSGNYDPLTFWNRRVLGFSGGLKSTWFDLDVSLGSTASAVEGAATISGGDTTITRYGTFKETFLSVRPVFNFGRYVSWGLNLINGKEDPGSIKYGANPRESLVMGTTLSLNLDNNRIRVKTSMQASINNKNARGKVDFDTLAKKYDLPSSAKSLADLLESSGLLTLSQGLAPIPGLAMQVDAYFSYFNHMLRVSYKSIDADYTTPGNPYLLKGLRGFYVADNIRLIDNQVFMNIYFNSYTDNLSQKDAETANQDFGATLSYFPNSNLPSLTLSFGNQSRSNNADTTNSALYPEDNSTQRIGVSSSYSFDTGALGNTATLSFSNFARDDKVSLNNRSSFNVFSFGIRNRFPFPLTTRLGYSKTRSEFGAGATATITDIARYDGGVEYQFKGAGRGMEIKPFANIIFQQISGGAQDYNRLNYAAGVYMRSEKMGALSLRFDYIDYSSLAGVDWKDTIINARYDITL</sequence>
<dbReference type="EMBL" id="DRLD01000024">
    <property type="protein sequence ID" value="HED09229.1"/>
    <property type="molecule type" value="Genomic_DNA"/>
</dbReference>